<organism evidence="1 2">
    <name type="scientific">Candidatus Mediterraneibacter stercorigallinarum</name>
    <dbReference type="NCBI Taxonomy" id="2838686"/>
    <lineage>
        <taxon>Bacteria</taxon>
        <taxon>Bacillati</taxon>
        <taxon>Bacillota</taxon>
        <taxon>Clostridia</taxon>
        <taxon>Lachnospirales</taxon>
        <taxon>Lachnospiraceae</taxon>
        <taxon>Mediterraneibacter</taxon>
    </lineage>
</organism>
<proteinExistence type="predicted"/>
<accession>A0A9D2IIW9</accession>
<name>A0A9D2IIW9_9FIRM</name>
<reference evidence="1" key="2">
    <citation type="submission" date="2021-04" db="EMBL/GenBank/DDBJ databases">
        <authorList>
            <person name="Gilroy R."/>
        </authorList>
    </citation>
    <scope>NUCLEOTIDE SEQUENCE</scope>
    <source>
        <strain evidence="1">ChiGjej1B1-13045</strain>
    </source>
</reference>
<comment type="caution">
    <text evidence="1">The sequence shown here is derived from an EMBL/GenBank/DDBJ whole genome shotgun (WGS) entry which is preliminary data.</text>
</comment>
<evidence type="ECO:0000313" key="1">
    <source>
        <dbReference type="EMBL" id="HIZ12554.1"/>
    </source>
</evidence>
<feature type="non-terminal residue" evidence="1">
    <location>
        <position position="1"/>
    </location>
</feature>
<evidence type="ECO:0000313" key="2">
    <source>
        <dbReference type="Proteomes" id="UP000824017"/>
    </source>
</evidence>
<dbReference type="Proteomes" id="UP000824017">
    <property type="component" value="Unassembled WGS sequence"/>
</dbReference>
<reference evidence="1" key="1">
    <citation type="journal article" date="2021" name="PeerJ">
        <title>Extensive microbial diversity within the chicken gut microbiome revealed by metagenomics and culture.</title>
        <authorList>
            <person name="Gilroy R."/>
            <person name="Ravi A."/>
            <person name="Getino M."/>
            <person name="Pursley I."/>
            <person name="Horton D.L."/>
            <person name="Alikhan N.F."/>
            <person name="Baker D."/>
            <person name="Gharbi K."/>
            <person name="Hall N."/>
            <person name="Watson M."/>
            <person name="Adriaenssens E.M."/>
            <person name="Foster-Nyarko E."/>
            <person name="Jarju S."/>
            <person name="Secka A."/>
            <person name="Antonio M."/>
            <person name="Oren A."/>
            <person name="Chaudhuri R.R."/>
            <person name="La Ragione R."/>
            <person name="Hildebrand F."/>
            <person name="Pallen M.J."/>
        </authorList>
    </citation>
    <scope>NUCLEOTIDE SEQUENCE</scope>
    <source>
        <strain evidence="1">ChiGjej1B1-13045</strain>
    </source>
</reference>
<dbReference type="AlphaFoldDB" id="A0A9D2IIW9"/>
<gene>
    <name evidence="1" type="ORF">H9817_01310</name>
</gene>
<sequence>RFLKTEEGGREIMCEIMEKIREEGRKEGRKSGFLESSRKTALNLNRMGMPEETIARAVEEDVTVVRQWLKSAK</sequence>
<dbReference type="EMBL" id="DXCD01000035">
    <property type="protein sequence ID" value="HIZ12554.1"/>
    <property type="molecule type" value="Genomic_DNA"/>
</dbReference>
<protein>
    <submittedName>
        <fullName evidence="1">Uncharacterized protein</fullName>
    </submittedName>
</protein>